<gene>
    <name evidence="1" type="ORF">FL622_01870</name>
</gene>
<dbReference type="AlphaFoldDB" id="A0A550JL75"/>
<dbReference type="Proteomes" id="UP000317155">
    <property type="component" value="Unassembled WGS sequence"/>
</dbReference>
<organism evidence="1 2">
    <name type="scientific">Trichloromonas acetexigens</name>
    <dbReference type="NCBI Taxonomy" id="38815"/>
    <lineage>
        <taxon>Bacteria</taxon>
        <taxon>Pseudomonadati</taxon>
        <taxon>Thermodesulfobacteriota</taxon>
        <taxon>Desulfuromonadia</taxon>
        <taxon>Desulfuromonadales</taxon>
        <taxon>Trichloromonadaceae</taxon>
        <taxon>Trichloromonas</taxon>
    </lineage>
</organism>
<keyword evidence="2" id="KW-1185">Reference proteome</keyword>
<name>A0A550JL75_9BACT</name>
<sequence>MGRHRPGAAAMATQKIPLMKKRPEEKSPGRLCLCDLSTALCPLINSKAETVPICFIDKIQQLEDFYVFLIIFLEDDLPIN</sequence>
<comment type="caution">
    <text evidence="1">The sequence shown here is derived from an EMBL/GenBank/DDBJ whole genome shotgun (WGS) entry which is preliminary data.</text>
</comment>
<reference evidence="1 2" key="1">
    <citation type="submission" date="2019-07" db="EMBL/GenBank/DDBJ databases">
        <title>Insights of Desulfuromonas acetexigens electromicrobiology.</title>
        <authorList>
            <person name="Katuri K."/>
            <person name="Sapireddy V."/>
            <person name="Shaw D.R."/>
            <person name="Saikaly P."/>
        </authorList>
    </citation>
    <scope>NUCLEOTIDE SEQUENCE [LARGE SCALE GENOMIC DNA]</scope>
    <source>
        <strain evidence="1 2">2873</strain>
    </source>
</reference>
<protein>
    <submittedName>
        <fullName evidence="1">Uncharacterized protein</fullName>
    </submittedName>
</protein>
<proteinExistence type="predicted"/>
<accession>A0A550JL75</accession>
<evidence type="ECO:0000313" key="2">
    <source>
        <dbReference type="Proteomes" id="UP000317155"/>
    </source>
</evidence>
<dbReference type="RefSeq" id="WP_140396578.1">
    <property type="nucleotide sequence ID" value="NZ_FOJJ01000001.1"/>
</dbReference>
<evidence type="ECO:0000313" key="1">
    <source>
        <dbReference type="EMBL" id="TRO83951.1"/>
    </source>
</evidence>
<dbReference type="EMBL" id="VJVV01000001">
    <property type="protein sequence ID" value="TRO83951.1"/>
    <property type="molecule type" value="Genomic_DNA"/>
</dbReference>